<dbReference type="OrthoDB" id="585237at2759"/>
<organism evidence="1 2">
    <name type="scientific">Solanum commersonii</name>
    <name type="common">Commerson's wild potato</name>
    <name type="synonym">Commerson's nightshade</name>
    <dbReference type="NCBI Taxonomy" id="4109"/>
    <lineage>
        <taxon>Eukaryota</taxon>
        <taxon>Viridiplantae</taxon>
        <taxon>Streptophyta</taxon>
        <taxon>Embryophyta</taxon>
        <taxon>Tracheophyta</taxon>
        <taxon>Spermatophyta</taxon>
        <taxon>Magnoliopsida</taxon>
        <taxon>eudicotyledons</taxon>
        <taxon>Gunneridae</taxon>
        <taxon>Pentapetalae</taxon>
        <taxon>asterids</taxon>
        <taxon>lamiids</taxon>
        <taxon>Solanales</taxon>
        <taxon>Solanaceae</taxon>
        <taxon>Solanoideae</taxon>
        <taxon>Solaneae</taxon>
        <taxon>Solanum</taxon>
    </lineage>
</organism>
<name>A0A9J5Z3F2_SOLCO</name>
<evidence type="ECO:0000313" key="1">
    <source>
        <dbReference type="EMBL" id="KAG5605606.1"/>
    </source>
</evidence>
<dbReference type="AlphaFoldDB" id="A0A9J5Z3F2"/>
<sequence length="152" mass="17601">MQKQGSSLREKKSVVVSIVLSEALESCNRRVVILGWAYYLDFFNSYPLRTWLPSIYRGHDNWYTRGAYFPIGSIYDLSFMDVDNIHPFRSTLGWHSPKIEGQGSNGERLMVDTEAPKTRKSIVIDEMFWGVENKHRSGDSRIGKSFELLLYI</sequence>
<evidence type="ECO:0000313" key="2">
    <source>
        <dbReference type="Proteomes" id="UP000824120"/>
    </source>
</evidence>
<comment type="caution">
    <text evidence="1">The sequence shown here is derived from an EMBL/GenBank/DDBJ whole genome shotgun (WGS) entry which is preliminary data.</text>
</comment>
<proteinExistence type="predicted"/>
<gene>
    <name evidence="1" type="ORF">H5410_027098</name>
</gene>
<dbReference type="Proteomes" id="UP000824120">
    <property type="component" value="Chromosome 5"/>
</dbReference>
<dbReference type="EMBL" id="JACXVP010000005">
    <property type="protein sequence ID" value="KAG5605606.1"/>
    <property type="molecule type" value="Genomic_DNA"/>
</dbReference>
<protein>
    <submittedName>
        <fullName evidence="1">Uncharacterized protein</fullName>
    </submittedName>
</protein>
<keyword evidence="2" id="KW-1185">Reference proteome</keyword>
<reference evidence="1 2" key="1">
    <citation type="submission" date="2020-09" db="EMBL/GenBank/DDBJ databases">
        <title>De no assembly of potato wild relative species, Solanum commersonii.</title>
        <authorList>
            <person name="Cho K."/>
        </authorList>
    </citation>
    <scope>NUCLEOTIDE SEQUENCE [LARGE SCALE GENOMIC DNA]</scope>
    <source>
        <strain evidence="1">LZ3.2</strain>
        <tissue evidence="1">Leaf</tissue>
    </source>
</reference>
<accession>A0A9J5Z3F2</accession>